<organism evidence="9 10">
    <name type="scientific">Dethiosulfovibrio marinus</name>
    <dbReference type="NCBI Taxonomy" id="133532"/>
    <lineage>
        <taxon>Bacteria</taxon>
        <taxon>Thermotogati</taxon>
        <taxon>Synergistota</taxon>
        <taxon>Synergistia</taxon>
        <taxon>Synergistales</taxon>
        <taxon>Dethiosulfovibrionaceae</taxon>
        <taxon>Dethiosulfovibrio</taxon>
    </lineage>
</organism>
<keyword evidence="5 6" id="KW-0961">Cell wall biogenesis/degradation</keyword>
<evidence type="ECO:0000313" key="10">
    <source>
        <dbReference type="Proteomes" id="UP001200430"/>
    </source>
</evidence>
<dbReference type="PROSITE" id="PS52029">
    <property type="entry name" value="LD_TPASE"/>
    <property type="match status" value="1"/>
</dbReference>
<comment type="pathway">
    <text evidence="1 6">Cell wall biogenesis; peptidoglycan biosynthesis.</text>
</comment>
<keyword evidence="7" id="KW-0732">Signal</keyword>
<keyword evidence="4 6" id="KW-0573">Peptidoglycan synthesis</keyword>
<dbReference type="Proteomes" id="UP001200430">
    <property type="component" value="Unassembled WGS sequence"/>
</dbReference>
<evidence type="ECO:0000259" key="8">
    <source>
        <dbReference type="PROSITE" id="PS52029"/>
    </source>
</evidence>
<accession>A0ABS9EKT5</accession>
<evidence type="ECO:0000256" key="1">
    <source>
        <dbReference type="ARBA" id="ARBA00004752"/>
    </source>
</evidence>
<gene>
    <name evidence="9" type="ORF">L2W38_00475</name>
</gene>
<evidence type="ECO:0000313" key="9">
    <source>
        <dbReference type="EMBL" id="MCF4141294.1"/>
    </source>
</evidence>
<feature type="chain" id="PRO_5045605191" evidence="7">
    <location>
        <begin position="23"/>
        <end position="195"/>
    </location>
</feature>
<evidence type="ECO:0000256" key="5">
    <source>
        <dbReference type="ARBA" id="ARBA00023316"/>
    </source>
</evidence>
<evidence type="ECO:0000256" key="6">
    <source>
        <dbReference type="PROSITE-ProRule" id="PRU01373"/>
    </source>
</evidence>
<feature type="domain" description="L,D-TPase catalytic" evidence="8">
    <location>
        <begin position="60"/>
        <end position="194"/>
    </location>
</feature>
<feature type="active site" description="Nucleophile" evidence="6">
    <location>
        <position position="170"/>
    </location>
</feature>
<dbReference type="Gene3D" id="2.40.440.10">
    <property type="entry name" value="L,D-transpeptidase catalytic domain-like"/>
    <property type="match status" value="1"/>
</dbReference>
<protein>
    <submittedName>
        <fullName evidence="9">L,D-transpeptidase</fullName>
    </submittedName>
</protein>
<dbReference type="Pfam" id="PF03734">
    <property type="entry name" value="YkuD"/>
    <property type="match status" value="1"/>
</dbReference>
<evidence type="ECO:0000256" key="3">
    <source>
        <dbReference type="ARBA" id="ARBA00022960"/>
    </source>
</evidence>
<dbReference type="PANTHER" id="PTHR30582">
    <property type="entry name" value="L,D-TRANSPEPTIDASE"/>
    <property type="match status" value="1"/>
</dbReference>
<reference evidence="9 10" key="1">
    <citation type="submission" date="2022-01" db="EMBL/GenBank/DDBJ databases">
        <title>Dethiosulfovibrio faecalis sp. nov., a novel proteolytic, non-sulfur-reducing bacterium isolated from a marine aquaculture solid waste bioreactor.</title>
        <authorList>
            <person name="Grabowski S."/>
            <person name="Apolinario E."/>
            <person name="Schneider N."/>
            <person name="Marshall C.W."/>
            <person name="Sowers K.R."/>
        </authorList>
    </citation>
    <scope>NUCLEOTIDE SEQUENCE [LARGE SCALE GENOMIC DNA]</scope>
    <source>
        <strain evidence="9 10">DSM 12537</strain>
    </source>
</reference>
<dbReference type="InterPro" id="IPR005490">
    <property type="entry name" value="LD_TPept_cat_dom"/>
</dbReference>
<evidence type="ECO:0000256" key="7">
    <source>
        <dbReference type="SAM" id="SignalP"/>
    </source>
</evidence>
<keyword evidence="10" id="KW-1185">Reference proteome</keyword>
<keyword evidence="3 6" id="KW-0133">Cell shape</keyword>
<dbReference type="SUPFAM" id="SSF141523">
    <property type="entry name" value="L,D-transpeptidase catalytic domain-like"/>
    <property type="match status" value="1"/>
</dbReference>
<sequence>MGRTFGLLICLLTVVFSSRSWASDIDGLSYWKRLEPSLSAYIPWASEVVISEDCVPSGSVMWICHKGAHLLFGVDEKARLLFGCWPVATGRNTGQKRKVGDMRTPEGLFSVQSVHDASYWQPYRDKKTGDTVGYGPWFIRLKTPPWSGIGIHGTDEGHLSEIGTDASHGCIRMKNEDLLRIKEVVRPGQKVLIVP</sequence>
<feature type="signal peptide" evidence="7">
    <location>
        <begin position="1"/>
        <end position="22"/>
    </location>
</feature>
<feature type="active site" description="Proton donor/acceptor" evidence="6">
    <location>
        <position position="152"/>
    </location>
</feature>
<dbReference type="RefSeq" id="WP_236097623.1">
    <property type="nucleotide sequence ID" value="NZ_JAKGUD010000001.1"/>
</dbReference>
<dbReference type="CDD" id="cd16913">
    <property type="entry name" value="YkuD_like"/>
    <property type="match status" value="1"/>
</dbReference>
<name>A0ABS9EKT5_9BACT</name>
<keyword evidence="2" id="KW-0808">Transferase</keyword>
<proteinExistence type="predicted"/>
<dbReference type="InterPro" id="IPR038063">
    <property type="entry name" value="Transpep_catalytic_dom"/>
</dbReference>
<dbReference type="EMBL" id="JAKGUD010000001">
    <property type="protein sequence ID" value="MCF4141294.1"/>
    <property type="molecule type" value="Genomic_DNA"/>
</dbReference>
<comment type="caution">
    <text evidence="9">The sequence shown here is derived from an EMBL/GenBank/DDBJ whole genome shotgun (WGS) entry which is preliminary data.</text>
</comment>
<evidence type="ECO:0000256" key="4">
    <source>
        <dbReference type="ARBA" id="ARBA00022984"/>
    </source>
</evidence>
<evidence type="ECO:0000256" key="2">
    <source>
        <dbReference type="ARBA" id="ARBA00022679"/>
    </source>
</evidence>
<dbReference type="InterPro" id="IPR050979">
    <property type="entry name" value="LD-transpeptidase"/>
</dbReference>